<evidence type="ECO:0000313" key="3">
    <source>
        <dbReference type="EMBL" id="CAL6007184.1"/>
    </source>
</evidence>
<organism evidence="2">
    <name type="scientific">Hexamita inflata</name>
    <dbReference type="NCBI Taxonomy" id="28002"/>
    <lineage>
        <taxon>Eukaryota</taxon>
        <taxon>Metamonada</taxon>
        <taxon>Diplomonadida</taxon>
        <taxon>Hexamitidae</taxon>
        <taxon>Hexamitinae</taxon>
        <taxon>Hexamita</taxon>
    </lineage>
</organism>
<dbReference type="Proteomes" id="UP001642409">
    <property type="component" value="Unassembled WGS sequence"/>
</dbReference>
<dbReference type="AlphaFoldDB" id="A0AA86UX20"/>
<proteinExistence type="predicted"/>
<keyword evidence="4" id="KW-1185">Reference proteome</keyword>
<dbReference type="EMBL" id="CAXDID020000055">
    <property type="protein sequence ID" value="CAL6007184.1"/>
    <property type="molecule type" value="Genomic_DNA"/>
</dbReference>
<reference evidence="2" key="1">
    <citation type="submission" date="2023-06" db="EMBL/GenBank/DDBJ databases">
        <authorList>
            <person name="Kurt Z."/>
        </authorList>
    </citation>
    <scope>NUCLEOTIDE SEQUENCE</scope>
</reference>
<comment type="caution">
    <text evidence="2">The sequence shown here is derived from an EMBL/GenBank/DDBJ whole genome shotgun (WGS) entry which is preliminary data.</text>
</comment>
<dbReference type="EMBL" id="CATOUU010000825">
    <property type="protein sequence ID" value="CAI9951688.1"/>
    <property type="molecule type" value="Genomic_DNA"/>
</dbReference>
<reference evidence="3 4" key="2">
    <citation type="submission" date="2024-07" db="EMBL/GenBank/DDBJ databases">
        <authorList>
            <person name="Akdeniz Z."/>
        </authorList>
    </citation>
    <scope>NUCLEOTIDE SEQUENCE [LARGE SCALE GENOMIC DNA]</scope>
</reference>
<evidence type="ECO:0000313" key="2">
    <source>
        <dbReference type="EMBL" id="CAI9951688.1"/>
    </source>
</evidence>
<feature type="region of interest" description="Disordered" evidence="1">
    <location>
        <begin position="165"/>
        <end position="186"/>
    </location>
</feature>
<accession>A0AA86UX20</accession>
<name>A0AA86UX20_9EUKA</name>
<sequence>MSINKHLYIYKPGYPNVRVQQNPLRANILQKQETTTDNASPEFNFCQQETRKLKNKIRPKGSLTELVEKQRQTNGEQSHENISLIEQIQSSAMEIVEAHDFQKSLDGMQSLPVKKMSHKVMDDMDSQQLVDSILQRQTQPKFSSAKIHRTHQLREEIDYDSLRQQNLQGRRSTRQQREPAPNVLDDDDFNIAGESIYIFRGQ</sequence>
<gene>
    <name evidence="3" type="ORF">HINF_LOCUS20515</name>
    <name evidence="2" type="ORF">HINF_LOCUS39333</name>
</gene>
<evidence type="ECO:0000313" key="4">
    <source>
        <dbReference type="Proteomes" id="UP001642409"/>
    </source>
</evidence>
<protein>
    <submittedName>
        <fullName evidence="2">Uncharacterized protein</fullName>
    </submittedName>
</protein>
<evidence type="ECO:0000256" key="1">
    <source>
        <dbReference type="SAM" id="MobiDB-lite"/>
    </source>
</evidence>